<name>V9VYV0_9RHOB</name>
<gene>
    <name evidence="2" type="ORF">METH_06500</name>
</gene>
<dbReference type="KEGG" id="lmd:METH_06500"/>
<keyword evidence="1" id="KW-0472">Membrane</keyword>
<reference evidence="2 3" key="1">
    <citation type="submission" date="2013-09" db="EMBL/GenBank/DDBJ databases">
        <authorList>
            <consortium name="DOE Joint Genome Institute"/>
            <person name="Klenk H.-P."/>
            <person name="Huntemann M."/>
            <person name="Han J."/>
            <person name="Chen A."/>
            <person name="Kyrpides N."/>
            <person name="Mavromatis K."/>
            <person name="Markowitz V."/>
            <person name="Palaniappan K."/>
            <person name="Ivanova N."/>
            <person name="Schaumberg A."/>
            <person name="Pati A."/>
            <person name="Liolios K."/>
            <person name="Nordberg H.P."/>
            <person name="Cantor M.N."/>
            <person name="Hua S.X."/>
            <person name="Woyke T."/>
        </authorList>
    </citation>
    <scope>NUCLEOTIDE SEQUENCE [LARGE SCALE GENOMIC DNA]</scope>
    <source>
        <strain evidence="2 3">DSM 14336</strain>
    </source>
</reference>
<keyword evidence="3" id="KW-1185">Reference proteome</keyword>
<evidence type="ECO:0000256" key="1">
    <source>
        <dbReference type="SAM" id="Phobius"/>
    </source>
</evidence>
<feature type="transmembrane region" description="Helical" evidence="1">
    <location>
        <begin position="134"/>
        <end position="153"/>
    </location>
</feature>
<dbReference type="AlphaFoldDB" id="V9VYV0"/>
<feature type="transmembrane region" description="Helical" evidence="1">
    <location>
        <begin position="111"/>
        <end position="128"/>
    </location>
</feature>
<keyword evidence="1" id="KW-0812">Transmembrane</keyword>
<keyword evidence="1" id="KW-1133">Transmembrane helix</keyword>
<accession>V9VYV0</accession>
<dbReference type="EMBL" id="CP006773">
    <property type="protein sequence ID" value="AHD02924.1"/>
    <property type="molecule type" value="Genomic_DNA"/>
</dbReference>
<dbReference type="PATRIC" id="fig|999552.6.peg.1315"/>
<sequence length="186" mass="19141">MIAIQGCAVQFAAMTPLPEFDRRPATALVAMANALGMGDPVSEDALMQVMRAVSASSGERAALLAAIGAANDPETGVTVADLLTAFATRAGDAEAQVRDADQVIGQWSQRLAAGALLASFAAAIAGTVTGGLAFGLTLLSFSGFIFATASRLGGRTRRRLKAQEREAAETLARHVLEAAKHTNTAK</sequence>
<protein>
    <submittedName>
        <fullName evidence="2">Uncharacterized protein</fullName>
    </submittedName>
</protein>
<organism evidence="2 3">
    <name type="scientific">Leisingera methylohalidivorans DSM 14336</name>
    <dbReference type="NCBI Taxonomy" id="999552"/>
    <lineage>
        <taxon>Bacteria</taxon>
        <taxon>Pseudomonadati</taxon>
        <taxon>Pseudomonadota</taxon>
        <taxon>Alphaproteobacteria</taxon>
        <taxon>Rhodobacterales</taxon>
        <taxon>Roseobacteraceae</taxon>
        <taxon>Leisingera</taxon>
    </lineage>
</organism>
<dbReference type="Proteomes" id="UP000018780">
    <property type="component" value="Chromosome"/>
</dbReference>
<evidence type="ECO:0000313" key="2">
    <source>
        <dbReference type="EMBL" id="AHD02924.1"/>
    </source>
</evidence>
<evidence type="ECO:0000313" key="3">
    <source>
        <dbReference type="Proteomes" id="UP000018780"/>
    </source>
</evidence>
<proteinExistence type="predicted"/>
<dbReference type="STRING" id="999552.METH_06500"/>
<dbReference type="HOGENOM" id="CLU_1577270_0_0_5"/>